<evidence type="ECO:0000256" key="1">
    <source>
        <dbReference type="ARBA" id="ARBA00006484"/>
    </source>
</evidence>
<protein>
    <submittedName>
        <fullName evidence="4">SDR family NAD(P)-dependent oxidoreductase</fullName>
    </submittedName>
</protein>
<dbReference type="PANTHER" id="PTHR45024">
    <property type="entry name" value="DEHYDROGENASES, SHORT CHAIN"/>
    <property type="match status" value="1"/>
</dbReference>
<keyword evidence="2" id="KW-0560">Oxidoreductase</keyword>
<dbReference type="PRINTS" id="PR00081">
    <property type="entry name" value="GDHRDH"/>
</dbReference>
<dbReference type="EMBL" id="JBFAKC010000005">
    <property type="protein sequence ID" value="MEV0708702.1"/>
    <property type="molecule type" value="Genomic_DNA"/>
</dbReference>
<dbReference type="SUPFAM" id="SSF51735">
    <property type="entry name" value="NAD(P)-binding Rossmann-fold domains"/>
    <property type="match status" value="1"/>
</dbReference>
<dbReference type="InterPro" id="IPR020904">
    <property type="entry name" value="Sc_DH/Rdtase_CS"/>
</dbReference>
<accession>A0ABV3FTF4</accession>
<dbReference type="InterPro" id="IPR051687">
    <property type="entry name" value="Peroxisomal_Beta-Oxidation"/>
</dbReference>
<dbReference type="RefSeq" id="WP_357783654.1">
    <property type="nucleotide sequence ID" value="NZ_JBFAKC010000005.1"/>
</dbReference>
<sequence length="329" mass="34890">MIDFDGQVAVVTGAGRGLGRLYAIELAGRGAAVVVNDLGGSMRGTGMDGTVADRVVEEIERAGGRAVASYDSVDTPEGGRAIIDTAVETFGRLDAVVSNAGIFSSVAFDELSADDWNRMLAVHLNGGFHLSQPAFAVMKAQKDGGRFVFISSSAGLFGQPWEAHYAAAKAGLLGLSNVVAVEGQEHGILANTVLPTGFSRMVTETVADEKFLAESGFLRAIRPELVVPLVVFLASRRCVFTHRNYSACAGRFARVFVGLGHGWLADSDSSPTCDDIAEHLDEISETRPFIVPASIFDEVVEVCDRRGISAMPDNAEIAIPESTRSPRPT</sequence>
<evidence type="ECO:0000313" key="4">
    <source>
        <dbReference type="EMBL" id="MEV0708702.1"/>
    </source>
</evidence>
<name>A0ABV3FTF4_9NOCA</name>
<gene>
    <name evidence="4" type="ORF">AB0I48_14150</name>
</gene>
<comment type="similarity">
    <text evidence="1 3">Belongs to the short-chain dehydrogenases/reductases (SDR) family.</text>
</comment>
<evidence type="ECO:0000313" key="5">
    <source>
        <dbReference type="Proteomes" id="UP001551695"/>
    </source>
</evidence>
<evidence type="ECO:0000256" key="2">
    <source>
        <dbReference type="ARBA" id="ARBA00023002"/>
    </source>
</evidence>
<evidence type="ECO:0000256" key="3">
    <source>
        <dbReference type="RuleBase" id="RU000363"/>
    </source>
</evidence>
<proteinExistence type="inferred from homology"/>
<dbReference type="PANTHER" id="PTHR45024:SF2">
    <property type="entry name" value="SCP2 DOMAIN-CONTAINING PROTEIN"/>
    <property type="match status" value="1"/>
</dbReference>
<dbReference type="Pfam" id="PF00106">
    <property type="entry name" value="adh_short"/>
    <property type="match status" value="1"/>
</dbReference>
<dbReference type="InterPro" id="IPR002347">
    <property type="entry name" value="SDR_fam"/>
</dbReference>
<dbReference type="Gene3D" id="3.40.50.720">
    <property type="entry name" value="NAD(P)-binding Rossmann-like Domain"/>
    <property type="match status" value="1"/>
</dbReference>
<reference evidence="4 5" key="1">
    <citation type="submission" date="2024-06" db="EMBL/GenBank/DDBJ databases">
        <title>The Natural Products Discovery Center: Release of the First 8490 Sequenced Strains for Exploring Actinobacteria Biosynthetic Diversity.</title>
        <authorList>
            <person name="Kalkreuter E."/>
            <person name="Kautsar S.A."/>
            <person name="Yang D."/>
            <person name="Bader C.D."/>
            <person name="Teijaro C.N."/>
            <person name="Fluegel L."/>
            <person name="Davis C.M."/>
            <person name="Simpson J.R."/>
            <person name="Lauterbach L."/>
            <person name="Steele A.D."/>
            <person name="Gui C."/>
            <person name="Meng S."/>
            <person name="Li G."/>
            <person name="Viehrig K."/>
            <person name="Ye F."/>
            <person name="Su P."/>
            <person name="Kiefer A.F."/>
            <person name="Nichols A."/>
            <person name="Cepeda A.J."/>
            <person name="Yan W."/>
            <person name="Fan B."/>
            <person name="Jiang Y."/>
            <person name="Adhikari A."/>
            <person name="Zheng C.-J."/>
            <person name="Schuster L."/>
            <person name="Cowan T.M."/>
            <person name="Smanski M.J."/>
            <person name="Chevrette M.G."/>
            <person name="De Carvalho L.P.S."/>
            <person name="Shen B."/>
        </authorList>
    </citation>
    <scope>NUCLEOTIDE SEQUENCE [LARGE SCALE GENOMIC DNA]</scope>
    <source>
        <strain evidence="4 5">NPDC050403</strain>
    </source>
</reference>
<comment type="caution">
    <text evidence="4">The sequence shown here is derived from an EMBL/GenBank/DDBJ whole genome shotgun (WGS) entry which is preliminary data.</text>
</comment>
<dbReference type="PRINTS" id="PR00080">
    <property type="entry name" value="SDRFAMILY"/>
</dbReference>
<keyword evidence="5" id="KW-1185">Reference proteome</keyword>
<dbReference type="InterPro" id="IPR036291">
    <property type="entry name" value="NAD(P)-bd_dom_sf"/>
</dbReference>
<dbReference type="PROSITE" id="PS00061">
    <property type="entry name" value="ADH_SHORT"/>
    <property type="match status" value="1"/>
</dbReference>
<dbReference type="Proteomes" id="UP001551695">
    <property type="component" value="Unassembled WGS sequence"/>
</dbReference>
<organism evidence="4 5">
    <name type="scientific">Nocardia aurea</name>
    <dbReference type="NCBI Taxonomy" id="2144174"/>
    <lineage>
        <taxon>Bacteria</taxon>
        <taxon>Bacillati</taxon>
        <taxon>Actinomycetota</taxon>
        <taxon>Actinomycetes</taxon>
        <taxon>Mycobacteriales</taxon>
        <taxon>Nocardiaceae</taxon>
        <taxon>Nocardia</taxon>
    </lineage>
</organism>